<keyword evidence="7" id="KW-1185">Reference proteome</keyword>
<evidence type="ECO:0000313" key="6">
    <source>
        <dbReference type="EMBL" id="CAD7658393.1"/>
    </source>
</evidence>
<feature type="domain" description="Sulfotransferase" evidence="5">
    <location>
        <begin position="211"/>
        <end position="304"/>
    </location>
</feature>
<dbReference type="PANTHER" id="PTHR11783">
    <property type="entry name" value="SULFOTRANSFERASE SULT"/>
    <property type="match status" value="1"/>
</dbReference>
<dbReference type="AlphaFoldDB" id="A0A7R9MFR4"/>
<comment type="similarity">
    <text evidence="1">Belongs to the sulfotransferase 1 family.</text>
</comment>
<evidence type="ECO:0000256" key="4">
    <source>
        <dbReference type="SAM" id="SignalP"/>
    </source>
</evidence>
<feature type="signal peptide" evidence="4">
    <location>
        <begin position="1"/>
        <end position="17"/>
    </location>
</feature>
<accession>A0A7R9MFR4</accession>
<keyword evidence="4" id="KW-0732">Signal</keyword>
<dbReference type="EMBL" id="OC929719">
    <property type="protein sequence ID" value="CAD7658393.1"/>
    <property type="molecule type" value="Genomic_DNA"/>
</dbReference>
<reference evidence="6" key="1">
    <citation type="submission" date="2020-11" db="EMBL/GenBank/DDBJ databases">
        <authorList>
            <person name="Tran Van P."/>
        </authorList>
    </citation>
    <scope>NUCLEOTIDE SEQUENCE</scope>
</reference>
<dbReference type="InterPro" id="IPR027417">
    <property type="entry name" value="P-loop_NTPase"/>
</dbReference>
<feature type="chain" id="PRO_5035592651" description="Sulfotransferase domain-containing protein" evidence="4">
    <location>
        <begin position="18"/>
        <end position="305"/>
    </location>
</feature>
<proteinExistence type="inferred from homology"/>
<dbReference type="Proteomes" id="UP000728032">
    <property type="component" value="Unassembled WGS sequence"/>
</dbReference>
<dbReference type="GO" id="GO:0008146">
    <property type="term" value="F:sulfotransferase activity"/>
    <property type="evidence" value="ECO:0007669"/>
    <property type="project" value="InterPro"/>
</dbReference>
<dbReference type="Gene3D" id="3.40.50.300">
    <property type="entry name" value="P-loop containing nucleotide triphosphate hydrolases"/>
    <property type="match status" value="2"/>
</dbReference>
<organism evidence="6">
    <name type="scientific">Oppiella nova</name>
    <dbReference type="NCBI Taxonomy" id="334625"/>
    <lineage>
        <taxon>Eukaryota</taxon>
        <taxon>Metazoa</taxon>
        <taxon>Ecdysozoa</taxon>
        <taxon>Arthropoda</taxon>
        <taxon>Chelicerata</taxon>
        <taxon>Arachnida</taxon>
        <taxon>Acari</taxon>
        <taxon>Acariformes</taxon>
        <taxon>Sarcoptiformes</taxon>
        <taxon>Oribatida</taxon>
        <taxon>Brachypylina</taxon>
        <taxon>Oppioidea</taxon>
        <taxon>Oppiidae</taxon>
        <taxon>Oppiella</taxon>
    </lineage>
</organism>
<keyword evidence="3" id="KW-1133">Transmembrane helix</keyword>
<evidence type="ECO:0000256" key="3">
    <source>
        <dbReference type="SAM" id="Phobius"/>
    </source>
</evidence>
<dbReference type="EMBL" id="CAJPVJ010014894">
    <property type="protein sequence ID" value="CAG2175579.1"/>
    <property type="molecule type" value="Genomic_DNA"/>
</dbReference>
<evidence type="ECO:0000259" key="5">
    <source>
        <dbReference type="Pfam" id="PF00685"/>
    </source>
</evidence>
<feature type="transmembrane region" description="Helical" evidence="3">
    <location>
        <begin position="73"/>
        <end position="91"/>
    </location>
</feature>
<keyword evidence="2" id="KW-0808">Transferase</keyword>
<feature type="non-terminal residue" evidence="6">
    <location>
        <position position="305"/>
    </location>
</feature>
<evidence type="ECO:0000313" key="7">
    <source>
        <dbReference type="Proteomes" id="UP000728032"/>
    </source>
</evidence>
<dbReference type="InterPro" id="IPR000863">
    <property type="entry name" value="Sulfotransferase_dom"/>
</dbReference>
<dbReference type="SUPFAM" id="SSF52540">
    <property type="entry name" value="P-loop containing nucleoside triphosphate hydrolases"/>
    <property type="match status" value="1"/>
</dbReference>
<protein>
    <recommendedName>
        <fullName evidence="5">Sulfotransferase domain-containing protein</fullName>
    </recommendedName>
</protein>
<dbReference type="Pfam" id="PF00685">
    <property type="entry name" value="Sulfotransfer_1"/>
    <property type="match status" value="1"/>
</dbReference>
<evidence type="ECO:0000256" key="1">
    <source>
        <dbReference type="ARBA" id="ARBA00005771"/>
    </source>
</evidence>
<feature type="transmembrane region" description="Helical" evidence="3">
    <location>
        <begin position="33"/>
        <end position="52"/>
    </location>
</feature>
<name>A0A7R9MFR4_9ACAR</name>
<gene>
    <name evidence="6" type="ORF">ONB1V03_LOCUS15014</name>
</gene>
<keyword evidence="3" id="KW-0472">Membrane</keyword>
<sequence>MLTIACFSISILSVVWSENFKNIDEKPDELNLMVWYSCGKVLWSVGNIWIFFGVFISRKENIAINHTNQLQNYFVDMTLAVIVSYVLYMLIDFPTVRGRLFPKAFNTAFIEYVMDYQPGPADRLLLTYPKCGTWWTLYILLSVVNAGSIPKSTPDYANYTLELKGPESVDRENEGHVDREVKIIQSHMWFKKLTFHSTAKYLVVLRNPKDRYFRWYMSGGYQCGDYFEATLSYWEHRLDGNCTLITYEEMVANPRDSIVRIASFLGTKYVHRLYDRCGDTTTDEILLDRIIRTSSFEAMKSSQTT</sequence>
<keyword evidence="3" id="KW-0812">Transmembrane</keyword>
<dbReference type="OrthoDB" id="205623at2759"/>
<evidence type="ECO:0000256" key="2">
    <source>
        <dbReference type="ARBA" id="ARBA00022679"/>
    </source>
</evidence>